<comment type="caution">
    <text evidence="1">The sequence shown here is derived from an EMBL/GenBank/DDBJ whole genome shotgun (WGS) entry which is preliminary data.</text>
</comment>
<evidence type="ECO:0000313" key="2">
    <source>
        <dbReference type="Proteomes" id="UP000257712"/>
    </source>
</evidence>
<organism evidence="1 2">
    <name type="scientific">Klebsiella quasivariicola</name>
    <dbReference type="NCBI Taxonomy" id="2026240"/>
    <lineage>
        <taxon>Bacteria</taxon>
        <taxon>Pseudomonadati</taxon>
        <taxon>Pseudomonadota</taxon>
        <taxon>Gammaproteobacteria</taxon>
        <taxon>Enterobacterales</taxon>
        <taxon>Enterobacteriaceae</taxon>
        <taxon>Klebsiella/Raoultella group</taxon>
        <taxon>Klebsiella</taxon>
        <taxon>Klebsiella pneumoniae complex</taxon>
    </lineage>
</organism>
<accession>A0A8B4TP24</accession>
<protein>
    <recommendedName>
        <fullName evidence="3">Helix-turn-helix domain-containing protein</fullName>
    </recommendedName>
</protein>
<gene>
    <name evidence="1" type="ORF">SAMEA3538780_00418</name>
</gene>
<dbReference type="Gene3D" id="1.10.10.10">
    <property type="entry name" value="Winged helix-like DNA-binding domain superfamily/Winged helix DNA-binding domain"/>
    <property type="match status" value="1"/>
</dbReference>
<dbReference type="EMBL" id="UJZG01000001">
    <property type="protein sequence ID" value="SXD86818.1"/>
    <property type="molecule type" value="Genomic_DNA"/>
</dbReference>
<dbReference type="AlphaFoldDB" id="A0A8B4TP24"/>
<dbReference type="Proteomes" id="UP000257712">
    <property type="component" value="Unassembled WGS sequence"/>
</dbReference>
<evidence type="ECO:0008006" key="3">
    <source>
        <dbReference type="Google" id="ProtNLM"/>
    </source>
</evidence>
<proteinExistence type="predicted"/>
<name>A0A8B4TP24_9ENTR</name>
<reference evidence="1 2" key="1">
    <citation type="submission" date="2018-08" db="EMBL/GenBank/DDBJ databases">
        <authorList>
            <consortium name="Pathogen Informatics"/>
        </authorList>
    </citation>
    <scope>NUCLEOTIDE SEQUENCE [LARGE SCALE GENOMIC DNA]</scope>
    <source>
        <strain evidence="1 2">EuSCAPE_IT371</strain>
    </source>
</reference>
<dbReference type="RefSeq" id="WP_142832743.1">
    <property type="nucleotide sequence ID" value="NZ_UJZG01000001.1"/>
</dbReference>
<sequence>MTNKLTFDYHPTPKQVARIKTLNGDSKLLYSLMWNESKHFNIDQNKIYQPTEKHLAHETGMSVRSVAGHIAKLVAHGLIEVISKKEGCSTRYKIIDYREIKSIMDIPSSKEVRISKQNQEIIEQPIVLHENVQQNPEVVSESVTSFNVTEPLIETEERIVEVGNPTTNPNDNNVVRQYTRDEAYLALIEMEFVPYIAKQWADELNHLGYLKRPARDIDWTLLTTEE</sequence>
<evidence type="ECO:0000313" key="1">
    <source>
        <dbReference type="EMBL" id="SXD86818.1"/>
    </source>
</evidence>
<dbReference type="InterPro" id="IPR036388">
    <property type="entry name" value="WH-like_DNA-bd_sf"/>
</dbReference>